<proteinExistence type="predicted"/>
<keyword evidence="3" id="KW-1185">Reference proteome</keyword>
<dbReference type="RefSeq" id="WP_122148149.1">
    <property type="nucleotide sequence ID" value="NZ_RFFI01000013.1"/>
</dbReference>
<accession>A0A3M2JNY7</accession>
<comment type="caution">
    <text evidence="2">The sequence shown here is derived from an EMBL/GenBank/DDBJ whole genome shotgun (WGS) entry which is preliminary data.</text>
</comment>
<dbReference type="EMBL" id="RFFI01000013">
    <property type="protein sequence ID" value="RMI13560.1"/>
    <property type="molecule type" value="Genomic_DNA"/>
</dbReference>
<dbReference type="AlphaFoldDB" id="A0A3M2JNY7"/>
<gene>
    <name evidence="2" type="ORF">EBM89_03890</name>
</gene>
<name>A0A3M2JNY7_9CELL</name>
<sequence length="94" mass="9839">MKPLLSSRWLWPVAASPALVIGIPILVGGGAHRVVAGAALVLGWALTLPFGAAERRWRASPTPRLQLVAAGWALLVIVVIVGGLWWGMSLDPAA</sequence>
<keyword evidence="1" id="KW-0472">Membrane</keyword>
<evidence type="ECO:0000313" key="3">
    <source>
        <dbReference type="Proteomes" id="UP000269289"/>
    </source>
</evidence>
<feature type="transmembrane region" description="Helical" evidence="1">
    <location>
        <begin position="34"/>
        <end position="53"/>
    </location>
</feature>
<feature type="transmembrane region" description="Helical" evidence="1">
    <location>
        <begin position="65"/>
        <end position="88"/>
    </location>
</feature>
<reference evidence="2 3" key="1">
    <citation type="submission" date="2018-10" db="EMBL/GenBank/DDBJ databases">
        <title>Isolation, diversity and antifungal activity of actinobacteria from wheat.</title>
        <authorList>
            <person name="Han C."/>
        </authorList>
    </citation>
    <scope>NUCLEOTIDE SEQUENCE [LARGE SCALE GENOMIC DNA]</scope>
    <source>
        <strain evidence="2 3">NEAU-YY56</strain>
    </source>
</reference>
<dbReference type="Proteomes" id="UP000269289">
    <property type="component" value="Unassembled WGS sequence"/>
</dbReference>
<keyword evidence="1" id="KW-0812">Transmembrane</keyword>
<evidence type="ECO:0000313" key="2">
    <source>
        <dbReference type="EMBL" id="RMI13560.1"/>
    </source>
</evidence>
<evidence type="ECO:0000256" key="1">
    <source>
        <dbReference type="SAM" id="Phobius"/>
    </source>
</evidence>
<feature type="transmembrane region" description="Helical" evidence="1">
    <location>
        <begin position="9"/>
        <end position="28"/>
    </location>
</feature>
<organism evidence="2 3">
    <name type="scientific">Cellulomonas triticagri</name>
    <dbReference type="NCBI Taxonomy" id="2483352"/>
    <lineage>
        <taxon>Bacteria</taxon>
        <taxon>Bacillati</taxon>
        <taxon>Actinomycetota</taxon>
        <taxon>Actinomycetes</taxon>
        <taxon>Micrococcales</taxon>
        <taxon>Cellulomonadaceae</taxon>
        <taxon>Cellulomonas</taxon>
    </lineage>
</organism>
<protein>
    <submittedName>
        <fullName evidence="2">Uncharacterized protein</fullName>
    </submittedName>
</protein>
<keyword evidence="1" id="KW-1133">Transmembrane helix</keyword>